<evidence type="ECO:0000313" key="3">
    <source>
        <dbReference type="Proteomes" id="UP001370490"/>
    </source>
</evidence>
<reference evidence="2 3" key="1">
    <citation type="submission" date="2023-12" db="EMBL/GenBank/DDBJ databases">
        <title>A high-quality genome assembly for Dillenia turbinata (Dilleniales).</title>
        <authorList>
            <person name="Chanderbali A."/>
        </authorList>
    </citation>
    <scope>NUCLEOTIDE SEQUENCE [LARGE SCALE GENOMIC DNA]</scope>
    <source>
        <strain evidence="2">LSX21</strain>
        <tissue evidence="2">Leaf</tissue>
    </source>
</reference>
<gene>
    <name evidence="2" type="ORF">RJ641_019641</name>
</gene>
<feature type="region of interest" description="Disordered" evidence="1">
    <location>
        <begin position="1"/>
        <end position="20"/>
    </location>
</feature>
<name>A0AAN8UJU0_9MAGN</name>
<dbReference type="EMBL" id="JBAMMX010000024">
    <property type="protein sequence ID" value="KAK6916780.1"/>
    <property type="molecule type" value="Genomic_DNA"/>
</dbReference>
<evidence type="ECO:0000313" key="2">
    <source>
        <dbReference type="EMBL" id="KAK6916780.1"/>
    </source>
</evidence>
<organism evidence="2 3">
    <name type="scientific">Dillenia turbinata</name>
    <dbReference type="NCBI Taxonomy" id="194707"/>
    <lineage>
        <taxon>Eukaryota</taxon>
        <taxon>Viridiplantae</taxon>
        <taxon>Streptophyta</taxon>
        <taxon>Embryophyta</taxon>
        <taxon>Tracheophyta</taxon>
        <taxon>Spermatophyta</taxon>
        <taxon>Magnoliopsida</taxon>
        <taxon>eudicotyledons</taxon>
        <taxon>Gunneridae</taxon>
        <taxon>Pentapetalae</taxon>
        <taxon>Dilleniales</taxon>
        <taxon>Dilleniaceae</taxon>
        <taxon>Dillenia</taxon>
    </lineage>
</organism>
<proteinExistence type="predicted"/>
<comment type="caution">
    <text evidence="2">The sequence shown here is derived from an EMBL/GenBank/DDBJ whole genome shotgun (WGS) entry which is preliminary data.</text>
</comment>
<sequence>MDFQYMKRSSTPTREAPQCTVDHPLNTLGKGGSVSTILFSITARTSLTIVRPGYQEASKSSS</sequence>
<accession>A0AAN8UJU0</accession>
<dbReference type="AlphaFoldDB" id="A0AAN8UJU0"/>
<evidence type="ECO:0000256" key="1">
    <source>
        <dbReference type="SAM" id="MobiDB-lite"/>
    </source>
</evidence>
<keyword evidence="3" id="KW-1185">Reference proteome</keyword>
<protein>
    <submittedName>
        <fullName evidence="2">Uncharacterized protein</fullName>
    </submittedName>
</protein>
<dbReference type="Proteomes" id="UP001370490">
    <property type="component" value="Unassembled WGS sequence"/>
</dbReference>